<dbReference type="OrthoDB" id="10346893at2759"/>
<feature type="region of interest" description="Disordered" evidence="2">
    <location>
        <begin position="148"/>
        <end position="302"/>
    </location>
</feature>
<name>A0A5Q4BRN9_9PEZI</name>
<accession>A0A5Q4BRN9</accession>
<evidence type="ECO:0000313" key="3">
    <source>
        <dbReference type="EMBL" id="TQN69269.1"/>
    </source>
</evidence>
<organism evidence="3 4">
    <name type="scientific">Colletotrichum shisoi</name>
    <dbReference type="NCBI Taxonomy" id="2078593"/>
    <lineage>
        <taxon>Eukaryota</taxon>
        <taxon>Fungi</taxon>
        <taxon>Dikarya</taxon>
        <taxon>Ascomycota</taxon>
        <taxon>Pezizomycotina</taxon>
        <taxon>Sordariomycetes</taxon>
        <taxon>Hypocreomycetidae</taxon>
        <taxon>Glomerellales</taxon>
        <taxon>Glomerellaceae</taxon>
        <taxon>Colletotrichum</taxon>
        <taxon>Colletotrichum destructivum species complex</taxon>
    </lineage>
</organism>
<dbReference type="AlphaFoldDB" id="A0A5Q4BRN9"/>
<evidence type="ECO:0000313" key="4">
    <source>
        <dbReference type="Proteomes" id="UP000326340"/>
    </source>
</evidence>
<evidence type="ECO:0000256" key="2">
    <source>
        <dbReference type="SAM" id="MobiDB-lite"/>
    </source>
</evidence>
<evidence type="ECO:0000256" key="1">
    <source>
        <dbReference type="SAM" id="Coils"/>
    </source>
</evidence>
<sequence>MDETGTPDVLSLRRAWEPLRSAALHEGYGRRATAGEGPRSELEGLQVAAKQLEEVEREADERVAEFRDYLRESEFLRNMLDLEEEYVRKLHAYLQDAYARRAKLEEDFNARWRNPAEVQTGHVVSTLKCAAAFMEMKDAVRNLADAEARSRAEEAEEAEEGGRGDLAERDENKENSRPTRSRVSFAEPLGQRRRRCRGGDEKPPRAGVADGEVAADRSVESWLEETLDASFESTPNPLEAETGGTAASLSWNGPEEDHIGLHPRCEGSGPETSARRHGPPSQRQQAAQGRGYRHSPYSRNPF</sequence>
<dbReference type="Proteomes" id="UP000326340">
    <property type="component" value="Unassembled WGS sequence"/>
</dbReference>
<protein>
    <submittedName>
        <fullName evidence="3">Uncharacterized protein</fullName>
    </submittedName>
</protein>
<feature type="compositionally biased region" description="Basic and acidic residues" evidence="2">
    <location>
        <begin position="160"/>
        <end position="177"/>
    </location>
</feature>
<keyword evidence="1" id="KW-0175">Coiled coil</keyword>
<proteinExistence type="predicted"/>
<reference evidence="3 4" key="1">
    <citation type="journal article" date="2019" name="Sci. Rep.">
        <title>Colletotrichum shisoi sp. nov., an anthracnose pathogen of Perilla frutescens in Japan: molecular phylogenetic, morphological and genomic evidence.</title>
        <authorList>
            <person name="Gan P."/>
            <person name="Tsushima A."/>
            <person name="Hiroyama R."/>
            <person name="Narusaka M."/>
            <person name="Takano Y."/>
            <person name="Narusaka Y."/>
            <person name="Kawaradani M."/>
            <person name="Damm U."/>
            <person name="Shirasu K."/>
        </authorList>
    </citation>
    <scope>NUCLEOTIDE SEQUENCE [LARGE SCALE GENOMIC DNA]</scope>
    <source>
        <strain evidence="3 4">PG-2018a</strain>
    </source>
</reference>
<keyword evidence="4" id="KW-1185">Reference proteome</keyword>
<dbReference type="EMBL" id="PUHP01000544">
    <property type="protein sequence ID" value="TQN69269.1"/>
    <property type="molecule type" value="Genomic_DNA"/>
</dbReference>
<gene>
    <name evidence="3" type="ORF">CSHISOI_06136</name>
</gene>
<feature type="compositionally biased region" description="Basic and acidic residues" evidence="2">
    <location>
        <begin position="255"/>
        <end position="265"/>
    </location>
</feature>
<feature type="coiled-coil region" evidence="1">
    <location>
        <begin position="42"/>
        <end position="72"/>
    </location>
</feature>
<comment type="caution">
    <text evidence="3">The sequence shown here is derived from an EMBL/GenBank/DDBJ whole genome shotgun (WGS) entry which is preliminary data.</text>
</comment>